<comment type="caution">
    <text evidence="2">The sequence shown here is derived from an EMBL/GenBank/DDBJ whole genome shotgun (WGS) entry which is preliminary data.</text>
</comment>
<dbReference type="SUPFAM" id="SSF140931">
    <property type="entry name" value="Fic-like"/>
    <property type="match status" value="1"/>
</dbReference>
<protein>
    <submittedName>
        <fullName evidence="2">Fic family protein</fullName>
    </submittedName>
</protein>
<gene>
    <name evidence="2" type="ORF">N5A92_17435</name>
</gene>
<dbReference type="RefSeq" id="WP_260905024.1">
    <property type="nucleotide sequence ID" value="NZ_JAOCZP010000005.1"/>
</dbReference>
<proteinExistence type="predicted"/>
<dbReference type="PROSITE" id="PS51459">
    <property type="entry name" value="FIDO"/>
    <property type="match status" value="1"/>
</dbReference>
<dbReference type="InterPro" id="IPR025230">
    <property type="entry name" value="DUF4172"/>
</dbReference>
<sequence length="385" mass="44248">MIWNWQQPDWPEFRHDKAALASLEETFLLRAGELFGAFRHVSPDDRDTLRIELISDEALKTSEIEGEILNRDSVQSSLRQQMGLNAETRRVPPEERGIAEMMVTLYRSYDNRLTHKSLFNWHKMVMAGHRGIEVIGAYRKHADPMQVNSGPVGREKVHFEAPPSNQVRAEMDAFVKWFNGSAPDEKGALPTLTRAGIGHLYFESIHPFEDGNGRIGRALSEKALAQKLGQPSLIMLAYTIERGRKTYYDMLERSNKDNEITDWLVYFAETVLEAQGNTLKRIEFQIAKARFYDRLRVKLNPRQEKAIARMFREGIDGFKRGLSAENYISITGASRATATRDLQDLVEKGALTRTGQRRHTRYWLNTEQRETYVSERRIATDQAAT</sequence>
<dbReference type="InterPro" id="IPR036597">
    <property type="entry name" value="Fido-like_dom_sf"/>
</dbReference>
<organism evidence="2 3">
    <name type="scientific">Chelativorans salis</name>
    <dbReference type="NCBI Taxonomy" id="2978478"/>
    <lineage>
        <taxon>Bacteria</taxon>
        <taxon>Pseudomonadati</taxon>
        <taxon>Pseudomonadota</taxon>
        <taxon>Alphaproteobacteria</taxon>
        <taxon>Hyphomicrobiales</taxon>
        <taxon>Phyllobacteriaceae</taxon>
        <taxon>Chelativorans</taxon>
    </lineage>
</organism>
<evidence type="ECO:0000259" key="1">
    <source>
        <dbReference type="PROSITE" id="PS51459"/>
    </source>
</evidence>
<dbReference type="InterPro" id="IPR040198">
    <property type="entry name" value="Fido_containing"/>
</dbReference>
<dbReference type="InterPro" id="IPR003812">
    <property type="entry name" value="Fido"/>
</dbReference>
<name>A0ABT2LR38_9HYPH</name>
<dbReference type="PANTHER" id="PTHR13504:SF33">
    <property type="entry name" value="FIC FAMILY PROTEIN"/>
    <property type="match status" value="1"/>
</dbReference>
<reference evidence="2 3" key="1">
    <citation type="submission" date="2022-09" db="EMBL/GenBank/DDBJ databases">
        <title>Chelativorans salina sp. nov., a novel slightly halophilic bacterium isolated from a saline lake sediment enrichment.</title>
        <authorList>
            <person name="Gao L."/>
            <person name="Fang B.-Z."/>
            <person name="Li W.-J."/>
        </authorList>
    </citation>
    <scope>NUCLEOTIDE SEQUENCE [LARGE SCALE GENOMIC DNA]</scope>
    <source>
        <strain evidence="2 3">EGI FJ00035</strain>
    </source>
</reference>
<dbReference type="Pfam" id="PF02661">
    <property type="entry name" value="Fic"/>
    <property type="match status" value="1"/>
</dbReference>
<dbReference type="Pfam" id="PF13776">
    <property type="entry name" value="DUF4172"/>
    <property type="match status" value="1"/>
</dbReference>
<dbReference type="Gene3D" id="1.10.3290.10">
    <property type="entry name" value="Fido-like domain"/>
    <property type="match status" value="1"/>
</dbReference>
<feature type="domain" description="Fido" evidence="1">
    <location>
        <begin position="113"/>
        <end position="269"/>
    </location>
</feature>
<dbReference type="Proteomes" id="UP001320831">
    <property type="component" value="Unassembled WGS sequence"/>
</dbReference>
<evidence type="ECO:0000313" key="2">
    <source>
        <dbReference type="EMBL" id="MCT7376816.1"/>
    </source>
</evidence>
<dbReference type="Gene3D" id="1.10.10.10">
    <property type="entry name" value="Winged helix-like DNA-binding domain superfamily/Winged helix DNA-binding domain"/>
    <property type="match status" value="1"/>
</dbReference>
<keyword evidence="3" id="KW-1185">Reference proteome</keyword>
<accession>A0ABT2LR38</accession>
<dbReference type="PANTHER" id="PTHR13504">
    <property type="entry name" value="FIDO DOMAIN-CONTAINING PROTEIN DDB_G0283145"/>
    <property type="match status" value="1"/>
</dbReference>
<dbReference type="EMBL" id="JAOCZP010000005">
    <property type="protein sequence ID" value="MCT7376816.1"/>
    <property type="molecule type" value="Genomic_DNA"/>
</dbReference>
<dbReference type="InterPro" id="IPR036388">
    <property type="entry name" value="WH-like_DNA-bd_sf"/>
</dbReference>
<evidence type="ECO:0000313" key="3">
    <source>
        <dbReference type="Proteomes" id="UP001320831"/>
    </source>
</evidence>